<evidence type="ECO:0000259" key="2">
    <source>
        <dbReference type="PROSITE" id="PS50089"/>
    </source>
</evidence>
<dbReference type="PANTHER" id="PTHR45751">
    <property type="entry name" value="COPINE FAMILY PROTEIN 1"/>
    <property type="match status" value="1"/>
</dbReference>
<evidence type="ECO:0000313" key="5">
    <source>
        <dbReference type="Proteomes" id="UP000332933"/>
    </source>
</evidence>
<dbReference type="Pfam" id="PF13920">
    <property type="entry name" value="zf-C3HC4_3"/>
    <property type="match status" value="1"/>
</dbReference>
<proteinExistence type="predicted"/>
<dbReference type="Proteomes" id="UP000332933">
    <property type="component" value="Unassembled WGS sequence"/>
</dbReference>
<keyword evidence="5" id="KW-1185">Reference proteome</keyword>
<keyword evidence="1" id="KW-0479">Metal-binding</keyword>
<dbReference type="CDD" id="cd16520">
    <property type="entry name" value="RING-HC_MIBs-like"/>
    <property type="match status" value="1"/>
</dbReference>
<keyword evidence="1" id="KW-0863">Zinc-finger</keyword>
<dbReference type="InterPro" id="IPR001841">
    <property type="entry name" value="Znf_RING"/>
</dbReference>
<evidence type="ECO:0000313" key="4">
    <source>
        <dbReference type="EMBL" id="VFT96557.1"/>
    </source>
</evidence>
<keyword evidence="1" id="KW-0862">Zinc</keyword>
<reference evidence="3" key="2">
    <citation type="submission" date="2019-06" db="EMBL/GenBank/DDBJ databases">
        <title>Genomics analysis of Aphanomyces spp. identifies a new class of oomycete effector associated with host adaptation.</title>
        <authorList>
            <person name="Gaulin E."/>
        </authorList>
    </citation>
    <scope>NUCLEOTIDE SEQUENCE</scope>
    <source>
        <strain evidence="3">CBS 578.67</strain>
    </source>
</reference>
<dbReference type="InterPro" id="IPR052079">
    <property type="entry name" value="E3_ligase/Copine_domain"/>
</dbReference>
<dbReference type="GO" id="GO:0005634">
    <property type="term" value="C:nucleus"/>
    <property type="evidence" value="ECO:0007669"/>
    <property type="project" value="TreeGrafter"/>
</dbReference>
<dbReference type="SMART" id="SM00184">
    <property type="entry name" value="RING"/>
    <property type="match status" value="1"/>
</dbReference>
<reference evidence="4 5" key="1">
    <citation type="submission" date="2019-03" db="EMBL/GenBank/DDBJ databases">
        <authorList>
            <person name="Gaulin E."/>
            <person name="Dumas B."/>
        </authorList>
    </citation>
    <scope>NUCLEOTIDE SEQUENCE [LARGE SCALE GENOMIC DNA]</scope>
    <source>
        <strain evidence="4">CBS 568.67</strain>
    </source>
</reference>
<dbReference type="OrthoDB" id="5855668at2759"/>
<dbReference type="AlphaFoldDB" id="A0A485LFH1"/>
<gene>
    <name evidence="4" type="primary">Aste57867_19859</name>
    <name evidence="3" type="ORF">As57867_019793</name>
    <name evidence="4" type="ORF">ASTE57867_19859</name>
</gene>
<feature type="domain" description="RING-type" evidence="2">
    <location>
        <begin position="227"/>
        <end position="260"/>
    </location>
</feature>
<dbReference type="Pfam" id="PF07002">
    <property type="entry name" value="Copine"/>
    <property type="match status" value="1"/>
</dbReference>
<dbReference type="InterPro" id="IPR013083">
    <property type="entry name" value="Znf_RING/FYVE/PHD"/>
</dbReference>
<dbReference type="PANTHER" id="PTHR45751:SF11">
    <property type="entry name" value="COPINE FAMILY PROTEIN 2"/>
    <property type="match status" value="1"/>
</dbReference>
<dbReference type="Gene3D" id="4.10.1060.10">
    <property type="entry name" value="Zinc finger, RanBP2-type"/>
    <property type="match status" value="1"/>
</dbReference>
<dbReference type="Gene3D" id="3.30.40.10">
    <property type="entry name" value="Zinc/RING finger domain, C3HC4 (zinc finger)"/>
    <property type="match status" value="1"/>
</dbReference>
<name>A0A485LFH1_9STRA</name>
<accession>A0A485LFH1</accession>
<dbReference type="EMBL" id="VJMH01006717">
    <property type="protein sequence ID" value="KAF0688543.1"/>
    <property type="molecule type" value="Genomic_DNA"/>
</dbReference>
<dbReference type="EMBL" id="CAADRA010006740">
    <property type="protein sequence ID" value="VFT96557.1"/>
    <property type="molecule type" value="Genomic_DNA"/>
</dbReference>
<organism evidence="4 5">
    <name type="scientific">Aphanomyces stellatus</name>
    <dbReference type="NCBI Taxonomy" id="120398"/>
    <lineage>
        <taxon>Eukaryota</taxon>
        <taxon>Sar</taxon>
        <taxon>Stramenopiles</taxon>
        <taxon>Oomycota</taxon>
        <taxon>Saprolegniomycetes</taxon>
        <taxon>Saprolegniales</taxon>
        <taxon>Verrucalvaceae</taxon>
        <taxon>Aphanomyces</taxon>
    </lineage>
</organism>
<dbReference type="GO" id="GO:0008270">
    <property type="term" value="F:zinc ion binding"/>
    <property type="evidence" value="ECO:0007669"/>
    <property type="project" value="UniProtKB-KW"/>
</dbReference>
<dbReference type="SUPFAM" id="SSF57850">
    <property type="entry name" value="RING/U-box"/>
    <property type="match status" value="1"/>
</dbReference>
<dbReference type="GO" id="GO:0016567">
    <property type="term" value="P:protein ubiquitination"/>
    <property type="evidence" value="ECO:0007669"/>
    <property type="project" value="TreeGrafter"/>
</dbReference>
<evidence type="ECO:0000313" key="3">
    <source>
        <dbReference type="EMBL" id="KAF0688543.1"/>
    </source>
</evidence>
<protein>
    <submittedName>
        <fullName evidence="4">Aste57867_19859 protein</fullName>
    </submittedName>
</protein>
<dbReference type="GO" id="GO:0004842">
    <property type="term" value="F:ubiquitin-protein transferase activity"/>
    <property type="evidence" value="ECO:0007669"/>
    <property type="project" value="TreeGrafter"/>
</dbReference>
<evidence type="ECO:0000256" key="1">
    <source>
        <dbReference type="PROSITE-ProRule" id="PRU00175"/>
    </source>
</evidence>
<dbReference type="InterPro" id="IPR010734">
    <property type="entry name" value="Copine_C"/>
</dbReference>
<dbReference type="PROSITE" id="PS50089">
    <property type="entry name" value="ZF_RING_2"/>
    <property type="match status" value="1"/>
</dbReference>
<sequence length="272" mass="30222">MDALVFASQYPLSIVVVGVGDGPWDLMHNFDDNLPQRTFDNFQFVEFNRVVQGIANPTHRETRFALEALMEIPEQFRAVRDLDLFHRQPTTRTSFPPPRVLPPPEPLPAFVPMFPGPTTTNYAPQYPMQYPGLPPQTSFPNQSFAPKSVPPPFQPPPPSHMAMAAPLAEVVVPCPVCTFDNPATASRCHICDAPLAAPGVNEAPARPSADQDRLVHVVREMHEAQLCPICEDQKKDVVFQCGHETCTTCGDQLSLCPICRVAITQRIRRFVS</sequence>